<comment type="caution">
    <text evidence="2">The sequence shown here is derived from an EMBL/GenBank/DDBJ whole genome shotgun (WGS) entry which is preliminary data.</text>
</comment>
<accession>A0A4Y8SQT7</accession>
<proteinExistence type="predicted"/>
<evidence type="ECO:0000259" key="1">
    <source>
        <dbReference type="Pfam" id="PF09346"/>
    </source>
</evidence>
<keyword evidence="3" id="KW-1185">Reference proteome</keyword>
<protein>
    <submittedName>
        <fullName evidence="2">SMI1/KNR4 family protein</fullName>
    </submittedName>
</protein>
<dbReference type="SUPFAM" id="SSF160631">
    <property type="entry name" value="SMI1/KNR4-like"/>
    <property type="match status" value="1"/>
</dbReference>
<dbReference type="Pfam" id="PF09346">
    <property type="entry name" value="SMI1_KNR4"/>
    <property type="match status" value="1"/>
</dbReference>
<gene>
    <name evidence="2" type="ORF">E2R66_00935</name>
</gene>
<dbReference type="OrthoDB" id="893746at2"/>
<evidence type="ECO:0000313" key="3">
    <source>
        <dbReference type="Proteomes" id="UP000297540"/>
    </source>
</evidence>
<evidence type="ECO:0000313" key="2">
    <source>
        <dbReference type="EMBL" id="TFF40774.1"/>
    </source>
</evidence>
<dbReference type="InterPro" id="IPR018958">
    <property type="entry name" value="Knr4/Smi1-like_dom"/>
</dbReference>
<dbReference type="EMBL" id="SOZE01000001">
    <property type="protein sequence ID" value="TFF40774.1"/>
    <property type="molecule type" value="Genomic_DNA"/>
</dbReference>
<sequence>MTELNALFARYNFEKRITPAENIQLIQREIGFPLPADYLYYVLNYKRFEGFIGLEYVVLWDVAELLQLNKDYEILSSFSETIAIGSNGSGEFIGIEFNNQQYRIVISPFIGLDSADHIHIGDSFSDTLCRLEKGKAWFE</sequence>
<dbReference type="Gene3D" id="3.40.1580.10">
    <property type="entry name" value="SMI1/KNR4-like"/>
    <property type="match status" value="1"/>
</dbReference>
<dbReference type="InterPro" id="IPR037883">
    <property type="entry name" value="Knr4/Smi1-like_sf"/>
</dbReference>
<dbReference type="RefSeq" id="WP_133229758.1">
    <property type="nucleotide sequence ID" value="NZ_SOZE01000001.1"/>
</dbReference>
<organism evidence="2 3">
    <name type="scientific">Mucilaginibacter psychrotolerans</name>
    <dbReference type="NCBI Taxonomy" id="1524096"/>
    <lineage>
        <taxon>Bacteria</taxon>
        <taxon>Pseudomonadati</taxon>
        <taxon>Bacteroidota</taxon>
        <taxon>Sphingobacteriia</taxon>
        <taxon>Sphingobacteriales</taxon>
        <taxon>Sphingobacteriaceae</taxon>
        <taxon>Mucilaginibacter</taxon>
    </lineage>
</organism>
<dbReference type="AlphaFoldDB" id="A0A4Y8SQT7"/>
<reference evidence="2 3" key="1">
    <citation type="journal article" date="2017" name="Int. J. Syst. Evol. Microbiol.">
        <title>Mucilaginibacterpsychrotolerans sp. nov., isolated from peatlands.</title>
        <authorList>
            <person name="Deng Y."/>
            <person name="Shen L."/>
            <person name="Xu B."/>
            <person name="Liu Y."/>
            <person name="Gu Z."/>
            <person name="Liu H."/>
            <person name="Zhou Y."/>
        </authorList>
    </citation>
    <scope>NUCLEOTIDE SEQUENCE [LARGE SCALE GENOMIC DNA]</scope>
    <source>
        <strain evidence="2 3">NH7-4</strain>
    </source>
</reference>
<name>A0A4Y8SQT7_9SPHI</name>
<dbReference type="Proteomes" id="UP000297540">
    <property type="component" value="Unassembled WGS sequence"/>
</dbReference>
<feature type="domain" description="Knr4/Smi1-like" evidence="1">
    <location>
        <begin position="20"/>
        <end position="128"/>
    </location>
</feature>